<dbReference type="GO" id="GO:0008270">
    <property type="term" value="F:zinc ion binding"/>
    <property type="evidence" value="ECO:0007669"/>
    <property type="project" value="UniProtKB-KW"/>
</dbReference>
<feature type="domain" description="B30.2/SPRY" evidence="8">
    <location>
        <begin position="393"/>
        <end position="596"/>
    </location>
</feature>
<keyword evidence="2" id="KW-0479">Metal-binding</keyword>
<feature type="domain" description="RING-type" evidence="7">
    <location>
        <begin position="58"/>
        <end position="98"/>
    </location>
</feature>
<evidence type="ECO:0000256" key="4">
    <source>
        <dbReference type="ARBA" id="ARBA00022833"/>
    </source>
</evidence>
<dbReference type="InterPro" id="IPR003879">
    <property type="entry name" value="Butyrophylin_SPRY"/>
</dbReference>
<evidence type="ECO:0000259" key="7">
    <source>
        <dbReference type="PROSITE" id="PS50089"/>
    </source>
</evidence>
<dbReference type="InterPro" id="IPR043136">
    <property type="entry name" value="B30.2/SPRY_sf"/>
</dbReference>
<sequence length="608" mass="68216">MGIIMALPLIDCFMKEGGAYSTKCNLKLNRFFSVWLLRCIHRKLEEMALSMSEDQFLCSICLGVFIDPATIPCGHTFCKPCLEAYWNTRDTAICALCKTSFTPAPNIQVNMVMRDLVESFKGASGGDEVVDQSSTLAPGEVSCDICIGDRMSKAVKTCLVCVSSYCLEHARVHNARFSRHQLVRPLANLEERMCPTHNRLLELYCCFDKTMLCVACDSHQAPAHLVVTMRVEFLVQKAQLVKAKTVVKEKLKATRIEAEKLNSSVLLCENKAARQIEFVNAFHVALVSKVSMLYDRYNTEASRRVDELERTASHWNCVLEEDITALMSRVFALERVIGSSDSFELLNNLPSLPPAPPDGIRGPCSVNIPTDLLGNLAEHFMQNMAKLPKMGYFTRNGSAGSEITLVKEFTVEVTPDPSTAHPSLLFRRGSHGCEIRVDRSKIARTFPMSTHRFTQVPCVLATQGFSSHRAYWEVEVEDWVGNGSDVWFIGVATESSMTSQGVGLTPGNGFWVLVHREGRLWPTPATNPMAIVTQMRKAHVGVYFDGRKRLVSFYDIHLGDHLYTYQHVPTNERLFPVFSPDYFRSSFKHANHAMIVRTHTATNPLRGR</sequence>
<reference evidence="9" key="1">
    <citation type="submission" date="2020-07" db="EMBL/GenBank/DDBJ databases">
        <title>A long reads based de novo assembly of the rainbow trout Arlee double haploid line genome.</title>
        <authorList>
            <person name="Gao G."/>
            <person name="Palti Y."/>
        </authorList>
    </citation>
    <scope>NUCLEOTIDE SEQUENCE [LARGE SCALE GENOMIC DNA]</scope>
</reference>
<evidence type="ECO:0000259" key="8">
    <source>
        <dbReference type="PROSITE" id="PS50188"/>
    </source>
</evidence>
<evidence type="ECO:0000256" key="3">
    <source>
        <dbReference type="ARBA" id="ARBA00022771"/>
    </source>
</evidence>
<reference evidence="9" key="2">
    <citation type="submission" date="2025-08" db="UniProtKB">
        <authorList>
            <consortium name="Ensembl"/>
        </authorList>
    </citation>
    <scope>IDENTIFICATION</scope>
</reference>
<dbReference type="GO" id="GO:0005737">
    <property type="term" value="C:cytoplasm"/>
    <property type="evidence" value="ECO:0007669"/>
    <property type="project" value="UniProtKB-ARBA"/>
</dbReference>
<dbReference type="Gene3D" id="4.10.830.40">
    <property type="match status" value="1"/>
</dbReference>
<evidence type="ECO:0000313" key="10">
    <source>
        <dbReference type="Proteomes" id="UP000694395"/>
    </source>
</evidence>
<evidence type="ECO:0000256" key="1">
    <source>
        <dbReference type="ARBA" id="ARBA00022588"/>
    </source>
</evidence>
<dbReference type="SMART" id="SM00184">
    <property type="entry name" value="RING"/>
    <property type="match status" value="1"/>
</dbReference>
<dbReference type="RefSeq" id="XP_036845075.1">
    <property type="nucleotide sequence ID" value="XM_036989180.1"/>
</dbReference>
<evidence type="ECO:0000256" key="5">
    <source>
        <dbReference type="ARBA" id="ARBA00022859"/>
    </source>
</evidence>
<dbReference type="InterPro" id="IPR051051">
    <property type="entry name" value="E3_ubiq-ligase_TRIM/RNF"/>
</dbReference>
<dbReference type="OrthoDB" id="6049135at2759"/>
<protein>
    <submittedName>
        <fullName evidence="9">Uncharacterized protein</fullName>
    </submittedName>
</protein>
<dbReference type="InterPro" id="IPR027370">
    <property type="entry name" value="Znf-RING_euk"/>
</dbReference>
<dbReference type="GeneTree" id="ENSGT01040000240385"/>
<dbReference type="Pfam" id="PF13445">
    <property type="entry name" value="zf-RING_UBOX"/>
    <property type="match status" value="1"/>
</dbReference>
<dbReference type="PANTHER" id="PTHR25465">
    <property type="entry name" value="B-BOX DOMAIN CONTAINING"/>
    <property type="match status" value="1"/>
</dbReference>
<dbReference type="Gene3D" id="3.30.160.60">
    <property type="entry name" value="Classic Zinc Finger"/>
    <property type="match status" value="1"/>
</dbReference>
<dbReference type="InterPro" id="IPR003877">
    <property type="entry name" value="SPRY_dom"/>
</dbReference>
<dbReference type="Gene3D" id="2.60.120.920">
    <property type="match status" value="1"/>
</dbReference>
<dbReference type="PROSITE" id="PS00518">
    <property type="entry name" value="ZF_RING_1"/>
    <property type="match status" value="1"/>
</dbReference>
<dbReference type="PROSITE" id="PS50089">
    <property type="entry name" value="ZF_RING_2"/>
    <property type="match status" value="1"/>
</dbReference>
<dbReference type="Pfam" id="PF00622">
    <property type="entry name" value="SPRY"/>
    <property type="match status" value="1"/>
</dbReference>
<dbReference type="InterPro" id="IPR001870">
    <property type="entry name" value="B30.2/SPRY"/>
</dbReference>
<dbReference type="AlphaFoldDB" id="A0A8C7PXZ7"/>
<evidence type="ECO:0000313" key="9">
    <source>
        <dbReference type="Ensembl" id="ENSOMYP00000029056.2"/>
    </source>
</evidence>
<dbReference type="SMART" id="SM00589">
    <property type="entry name" value="PRY"/>
    <property type="match status" value="1"/>
</dbReference>
<keyword evidence="4" id="KW-0862">Zinc</keyword>
<accession>A0A8C7PXZ7</accession>
<dbReference type="SUPFAM" id="SSF57850">
    <property type="entry name" value="RING/U-box"/>
    <property type="match status" value="1"/>
</dbReference>
<dbReference type="InterPro" id="IPR013083">
    <property type="entry name" value="Znf_RING/FYVE/PHD"/>
</dbReference>
<dbReference type="KEGG" id="omy:110531534"/>
<proteinExistence type="predicted"/>
<dbReference type="GO" id="GO:0045087">
    <property type="term" value="P:innate immune response"/>
    <property type="evidence" value="ECO:0007669"/>
    <property type="project" value="UniProtKB-KW"/>
</dbReference>
<dbReference type="Proteomes" id="UP000694395">
    <property type="component" value="Chromosome 9"/>
</dbReference>
<dbReference type="SUPFAM" id="SSF57845">
    <property type="entry name" value="B-box zinc-binding domain"/>
    <property type="match status" value="1"/>
</dbReference>
<keyword evidence="3 6" id="KW-0863">Zinc-finger</keyword>
<reference evidence="9" key="3">
    <citation type="submission" date="2025-09" db="UniProtKB">
        <authorList>
            <consortium name="Ensembl"/>
        </authorList>
    </citation>
    <scope>IDENTIFICATION</scope>
</reference>
<dbReference type="SUPFAM" id="SSF49899">
    <property type="entry name" value="Concanavalin A-like lectins/glucanases"/>
    <property type="match status" value="1"/>
</dbReference>
<dbReference type="InterPro" id="IPR013320">
    <property type="entry name" value="ConA-like_dom_sf"/>
</dbReference>
<dbReference type="PANTHER" id="PTHR25465:SF49">
    <property type="entry name" value="BLOODTHIRSTY-RELATED GENE FAMILY, MEMBER 1-RELATED"/>
    <property type="match status" value="1"/>
</dbReference>
<dbReference type="Pfam" id="PF13765">
    <property type="entry name" value="PRY"/>
    <property type="match status" value="1"/>
</dbReference>
<dbReference type="GeneID" id="110531534"/>
<organism evidence="9 10">
    <name type="scientific">Oncorhynchus mykiss</name>
    <name type="common">Rainbow trout</name>
    <name type="synonym">Salmo gairdneri</name>
    <dbReference type="NCBI Taxonomy" id="8022"/>
    <lineage>
        <taxon>Eukaryota</taxon>
        <taxon>Metazoa</taxon>
        <taxon>Chordata</taxon>
        <taxon>Craniata</taxon>
        <taxon>Vertebrata</taxon>
        <taxon>Euteleostomi</taxon>
        <taxon>Actinopterygii</taxon>
        <taxon>Neopterygii</taxon>
        <taxon>Teleostei</taxon>
        <taxon>Protacanthopterygii</taxon>
        <taxon>Salmoniformes</taxon>
        <taxon>Salmonidae</taxon>
        <taxon>Salmoninae</taxon>
        <taxon>Oncorhynchus</taxon>
    </lineage>
</organism>
<evidence type="ECO:0000256" key="6">
    <source>
        <dbReference type="PROSITE-ProRule" id="PRU00175"/>
    </source>
</evidence>
<dbReference type="InterPro" id="IPR001841">
    <property type="entry name" value="Znf_RING"/>
</dbReference>
<dbReference type="Ensembl" id="ENSOMYT00000031713.2">
    <property type="protein sequence ID" value="ENSOMYP00000029056.2"/>
    <property type="gene ID" value="ENSOMYG00000013628.2"/>
</dbReference>
<dbReference type="InterPro" id="IPR017907">
    <property type="entry name" value="Znf_RING_CS"/>
</dbReference>
<dbReference type="PRINTS" id="PR01407">
    <property type="entry name" value="BUTYPHLNCDUF"/>
</dbReference>
<keyword evidence="10" id="KW-1185">Reference proteome</keyword>
<dbReference type="InterPro" id="IPR006574">
    <property type="entry name" value="PRY"/>
</dbReference>
<keyword evidence="5" id="KW-0391">Immunity</keyword>
<gene>
    <name evidence="9" type="primary">LOC110531534</name>
</gene>
<dbReference type="PROSITE" id="PS50188">
    <property type="entry name" value="B302_SPRY"/>
    <property type="match status" value="1"/>
</dbReference>
<evidence type="ECO:0000256" key="2">
    <source>
        <dbReference type="ARBA" id="ARBA00022723"/>
    </source>
</evidence>
<name>A0A8C7PXZ7_ONCMY</name>
<keyword evidence="1" id="KW-0399">Innate immunity</keyword>
<dbReference type="Gene3D" id="3.30.40.10">
    <property type="entry name" value="Zinc/RING finger domain, C3HC4 (zinc finger)"/>
    <property type="match status" value="1"/>
</dbReference>